<keyword evidence="16" id="KW-1185">Reference proteome</keyword>
<dbReference type="Gene3D" id="2.60.40.1730">
    <property type="entry name" value="tricorn interacting facor f3 domain"/>
    <property type="match status" value="1"/>
</dbReference>
<proteinExistence type="inferred from homology"/>
<evidence type="ECO:0000313" key="15">
    <source>
        <dbReference type="EMBL" id="KHN77942.1"/>
    </source>
</evidence>
<comment type="cofactor">
    <cofactor evidence="1">
        <name>Zn(2+)</name>
        <dbReference type="ChEBI" id="CHEBI:29105"/>
    </cofactor>
</comment>
<dbReference type="GO" id="GO:0070006">
    <property type="term" value="F:metalloaminopeptidase activity"/>
    <property type="evidence" value="ECO:0007669"/>
    <property type="project" value="TreeGrafter"/>
</dbReference>
<evidence type="ECO:0000256" key="5">
    <source>
        <dbReference type="ARBA" id="ARBA00022723"/>
    </source>
</evidence>
<sequence>MKAQFSLSLVHEQNTIALGNTVAIAVTLVDDKWQRTVFAATPPLSTYLFAFAILPMHFNTVTRVTSFGLFLQVYAQKSFWRINIIADLILDCVELTASILREPLPMNKIDFLVVKELGITNGVENWGLVTLNEDYLNQSDDAHIIYLISNEIVHHWIGNLVTVANWSFICLQEDLADFISLKVLRILTASDLRYQRYRLSKYIGIQLAETFLSPNESLILQQAISMDLINRRCYMKGVIFLESLESLIGQDKILSAIRQLLYRYRLSNFDIYEFGAVIANFTVDDKINLQNAFHYWIRTNGFPSVSVRLTESVIHIKQSLLDEALWPIPLQFRDPEIPIRIMLTEEVEMMRKQMSTSSCILNPGFIHFYRVNYDTATWSNILEILYENATEFSPIERAQFISDFCYFNAMGEVIDGEHLRQKFIHIVYSRPEQYDLCEWYLYWCDRATGTIRSGSELLRNIVVDIAESFYNASSYSCISGKAVRQSSQLILAGVTIAAASFAGRYILRNRAVLKKAMEALPIDAFSKYHHGGFEAKMSRREAAMILGVPITAKPNRIKDAHKRIMIANHPDRGGSPYLAAKINEAKDLLDSTNH</sequence>
<keyword evidence="11" id="KW-0472">Membrane</keyword>
<evidence type="ECO:0000256" key="13">
    <source>
        <dbReference type="ARBA" id="ARBA00076378"/>
    </source>
</evidence>
<dbReference type="EMBL" id="JPKZ01002210">
    <property type="protein sequence ID" value="KHN77942.1"/>
    <property type="molecule type" value="Genomic_DNA"/>
</dbReference>
<dbReference type="AlphaFoldDB" id="A0A0B2V8Y5"/>
<evidence type="ECO:0000256" key="6">
    <source>
        <dbReference type="ARBA" id="ARBA00022792"/>
    </source>
</evidence>
<dbReference type="Proteomes" id="UP000031036">
    <property type="component" value="Unassembled WGS sequence"/>
</dbReference>
<dbReference type="InterPro" id="IPR050344">
    <property type="entry name" value="Peptidase_M1_aminopeptidases"/>
</dbReference>
<evidence type="ECO:0000256" key="4">
    <source>
        <dbReference type="ARBA" id="ARBA00022670"/>
    </source>
</evidence>
<dbReference type="InterPro" id="IPR045357">
    <property type="entry name" value="Aminopeptidase_N-like_N"/>
</dbReference>
<reference evidence="15 16" key="1">
    <citation type="submission" date="2014-11" db="EMBL/GenBank/DDBJ databases">
        <title>Genetic blueprint of the zoonotic pathogen Toxocara canis.</title>
        <authorList>
            <person name="Zhu X.-Q."/>
            <person name="Korhonen P.K."/>
            <person name="Cai H."/>
            <person name="Young N.D."/>
            <person name="Nejsum P."/>
            <person name="von Samson-Himmelstjerna G."/>
            <person name="Boag P.R."/>
            <person name="Tan P."/>
            <person name="Li Q."/>
            <person name="Min J."/>
            <person name="Yang Y."/>
            <person name="Wang X."/>
            <person name="Fang X."/>
            <person name="Hall R.S."/>
            <person name="Hofmann A."/>
            <person name="Sternberg P.W."/>
            <person name="Jex A.R."/>
            <person name="Gasser R.B."/>
        </authorList>
    </citation>
    <scope>NUCLEOTIDE SEQUENCE [LARGE SCALE GENOMIC DNA]</scope>
    <source>
        <strain evidence="15">PN_DK_2014</strain>
    </source>
</reference>
<comment type="similarity">
    <text evidence="3">Belongs to the peptidase M1 family.</text>
</comment>
<comment type="subcellular location">
    <subcellularLocation>
        <location evidence="2">Mitochondrion inner membrane</location>
    </subcellularLocation>
</comment>
<evidence type="ECO:0000256" key="11">
    <source>
        <dbReference type="ARBA" id="ARBA00023136"/>
    </source>
</evidence>
<evidence type="ECO:0000313" key="16">
    <source>
        <dbReference type="Proteomes" id="UP000031036"/>
    </source>
</evidence>
<dbReference type="Gene3D" id="1.10.287.110">
    <property type="entry name" value="DnaJ domain"/>
    <property type="match status" value="1"/>
</dbReference>
<comment type="function">
    <text evidence="12">Probable component of the PAM complex, a complex required for the translocation of transit peptide-containing proteins from the inner membrane into the mitochondrial matrix in an ATP-dependent manner. May act as a co-chaperone that stimulate the ATP-dependent activity.</text>
</comment>
<name>A0A0B2V8Y5_TOXCA</name>
<comment type="caution">
    <text evidence="15">The sequence shown here is derived from an EMBL/GenBank/DDBJ whole genome shotgun (WGS) entry which is preliminary data.</text>
</comment>
<dbReference type="InterPro" id="IPR027268">
    <property type="entry name" value="Peptidase_M4/M1_CTD_sf"/>
</dbReference>
<keyword evidence="4" id="KW-0645">Protease</keyword>
<dbReference type="SUPFAM" id="SSF63737">
    <property type="entry name" value="Leukotriene A4 hydrolase N-terminal domain"/>
    <property type="match status" value="1"/>
</dbReference>
<dbReference type="Pfam" id="PF01433">
    <property type="entry name" value="Peptidase_M1"/>
    <property type="match status" value="1"/>
</dbReference>
<accession>A0A0B2V8Y5</accession>
<evidence type="ECO:0000256" key="7">
    <source>
        <dbReference type="ARBA" id="ARBA00022801"/>
    </source>
</evidence>
<evidence type="ECO:0000256" key="3">
    <source>
        <dbReference type="ARBA" id="ARBA00010136"/>
    </source>
</evidence>
<protein>
    <recommendedName>
        <fullName evidence="13">DnaJ homolog subfamily C member 21</fullName>
    </recommendedName>
</protein>
<dbReference type="PANTHER" id="PTHR11533:SF257">
    <property type="entry name" value="PEPTIDASE_M1 DOMAIN-CONTAINING PROTEIN"/>
    <property type="match status" value="1"/>
</dbReference>
<keyword evidence="5" id="KW-0479">Metal-binding</keyword>
<dbReference type="InterPro" id="IPR001930">
    <property type="entry name" value="Peptidase_M1"/>
</dbReference>
<evidence type="ECO:0000256" key="8">
    <source>
        <dbReference type="ARBA" id="ARBA00022833"/>
    </source>
</evidence>
<evidence type="ECO:0000256" key="10">
    <source>
        <dbReference type="ARBA" id="ARBA00023128"/>
    </source>
</evidence>
<dbReference type="InterPro" id="IPR042097">
    <property type="entry name" value="Aminopeptidase_N-like_N_sf"/>
</dbReference>
<dbReference type="STRING" id="6265.A0A0B2V8Y5"/>
<dbReference type="InterPro" id="IPR001623">
    <property type="entry name" value="DnaJ_domain"/>
</dbReference>
<dbReference type="Gene3D" id="1.10.390.10">
    <property type="entry name" value="Neutral Protease Domain 2"/>
    <property type="match status" value="1"/>
</dbReference>
<evidence type="ECO:0000256" key="9">
    <source>
        <dbReference type="ARBA" id="ARBA00023049"/>
    </source>
</evidence>
<keyword evidence="6" id="KW-0999">Mitochondrion inner membrane</keyword>
<evidence type="ECO:0000256" key="1">
    <source>
        <dbReference type="ARBA" id="ARBA00001947"/>
    </source>
</evidence>
<dbReference type="Pfam" id="PF17900">
    <property type="entry name" value="Peptidase_M1_N"/>
    <property type="match status" value="1"/>
</dbReference>
<dbReference type="OMA" id="EIAHHWI"/>
<keyword evidence="9" id="KW-0482">Metalloprotease</keyword>
<dbReference type="PROSITE" id="PS50076">
    <property type="entry name" value="DNAJ_2"/>
    <property type="match status" value="1"/>
</dbReference>
<dbReference type="InterPro" id="IPR036869">
    <property type="entry name" value="J_dom_sf"/>
</dbReference>
<dbReference type="SUPFAM" id="SSF55486">
    <property type="entry name" value="Metalloproteases ('zincins'), catalytic domain"/>
    <property type="match status" value="1"/>
</dbReference>
<dbReference type="CDD" id="cd06257">
    <property type="entry name" value="DnaJ"/>
    <property type="match status" value="1"/>
</dbReference>
<dbReference type="GO" id="GO:0043171">
    <property type="term" value="P:peptide catabolic process"/>
    <property type="evidence" value="ECO:0007669"/>
    <property type="project" value="TreeGrafter"/>
</dbReference>
<dbReference type="SMART" id="SM00271">
    <property type="entry name" value="DnaJ"/>
    <property type="match status" value="1"/>
</dbReference>
<dbReference type="GO" id="GO:0005743">
    <property type="term" value="C:mitochondrial inner membrane"/>
    <property type="evidence" value="ECO:0007669"/>
    <property type="project" value="UniProtKB-SubCell"/>
</dbReference>
<keyword evidence="8" id="KW-0862">Zinc</keyword>
<evidence type="ECO:0000256" key="2">
    <source>
        <dbReference type="ARBA" id="ARBA00004273"/>
    </source>
</evidence>
<keyword evidence="7" id="KW-0378">Hydrolase</keyword>
<evidence type="ECO:0000259" key="14">
    <source>
        <dbReference type="PROSITE" id="PS50076"/>
    </source>
</evidence>
<dbReference type="PANTHER" id="PTHR11533">
    <property type="entry name" value="PROTEASE M1 ZINC METALLOPROTEASE"/>
    <property type="match status" value="1"/>
</dbReference>
<organism evidence="15 16">
    <name type="scientific">Toxocara canis</name>
    <name type="common">Canine roundworm</name>
    <dbReference type="NCBI Taxonomy" id="6265"/>
    <lineage>
        <taxon>Eukaryota</taxon>
        <taxon>Metazoa</taxon>
        <taxon>Ecdysozoa</taxon>
        <taxon>Nematoda</taxon>
        <taxon>Chromadorea</taxon>
        <taxon>Rhabditida</taxon>
        <taxon>Spirurina</taxon>
        <taxon>Ascaridomorpha</taxon>
        <taxon>Ascaridoidea</taxon>
        <taxon>Toxocaridae</taxon>
        <taxon>Toxocara</taxon>
    </lineage>
</organism>
<dbReference type="InterPro" id="IPR014782">
    <property type="entry name" value="Peptidase_M1_dom"/>
</dbReference>
<feature type="domain" description="J" evidence="14">
    <location>
        <begin position="541"/>
        <end position="594"/>
    </location>
</feature>
<evidence type="ECO:0000256" key="12">
    <source>
        <dbReference type="ARBA" id="ARBA00054366"/>
    </source>
</evidence>
<dbReference type="GO" id="GO:0008270">
    <property type="term" value="F:zinc ion binding"/>
    <property type="evidence" value="ECO:0007669"/>
    <property type="project" value="InterPro"/>
</dbReference>
<gene>
    <name evidence="15" type="primary">dnj-21</name>
    <name evidence="15" type="ORF">Tcan_07650</name>
</gene>
<dbReference type="SUPFAM" id="SSF46565">
    <property type="entry name" value="Chaperone J-domain"/>
    <property type="match status" value="1"/>
</dbReference>
<dbReference type="GO" id="GO:0042277">
    <property type="term" value="F:peptide binding"/>
    <property type="evidence" value="ECO:0007669"/>
    <property type="project" value="TreeGrafter"/>
</dbReference>
<dbReference type="GO" id="GO:0005615">
    <property type="term" value="C:extracellular space"/>
    <property type="evidence" value="ECO:0007669"/>
    <property type="project" value="TreeGrafter"/>
</dbReference>
<dbReference type="OrthoDB" id="8182982at2759"/>
<dbReference type="GO" id="GO:0006508">
    <property type="term" value="P:proteolysis"/>
    <property type="evidence" value="ECO:0007669"/>
    <property type="project" value="UniProtKB-KW"/>
</dbReference>
<keyword evidence="10" id="KW-0496">Mitochondrion</keyword>
<dbReference type="PRINTS" id="PR00756">
    <property type="entry name" value="ALADIPTASE"/>
</dbReference>
<dbReference type="FunFam" id="1.10.287.110:FF:000001">
    <property type="entry name" value="Import inner membrane translocase subunit tim14"/>
    <property type="match status" value="1"/>
</dbReference>